<dbReference type="EMBL" id="CP013067">
    <property type="protein sequence ID" value="ALP40191.1"/>
    <property type="molecule type" value="Genomic_DNA"/>
</dbReference>
<dbReference type="PATRIC" id="fig|652.5.peg.2910"/>
<gene>
    <name evidence="2" type="primary">yjcH</name>
    <name evidence="3" type="ORF">LA374_15660</name>
    <name evidence="2" type="ORF">WL1483_772</name>
</gene>
<organism evidence="2 4">
    <name type="scientific">Aeromonas schubertii</name>
    <dbReference type="NCBI Taxonomy" id="652"/>
    <lineage>
        <taxon>Bacteria</taxon>
        <taxon>Pseudomonadati</taxon>
        <taxon>Pseudomonadota</taxon>
        <taxon>Gammaproteobacteria</taxon>
        <taxon>Aeromonadales</taxon>
        <taxon>Aeromonadaceae</taxon>
        <taxon>Aeromonas</taxon>
    </lineage>
</organism>
<evidence type="ECO:0000313" key="3">
    <source>
        <dbReference type="EMBL" id="MBZ6067633.1"/>
    </source>
</evidence>
<keyword evidence="5" id="KW-1185">Reference proteome</keyword>
<dbReference type="KEGG" id="asr:WL1483_772"/>
<evidence type="ECO:0000256" key="1">
    <source>
        <dbReference type="SAM" id="Phobius"/>
    </source>
</evidence>
<dbReference type="EMBL" id="JAIRBT010000024">
    <property type="protein sequence ID" value="MBZ6067633.1"/>
    <property type="molecule type" value="Genomic_DNA"/>
</dbReference>
<dbReference type="InterPro" id="IPR007436">
    <property type="entry name" value="DUF485"/>
</dbReference>
<dbReference type="PANTHER" id="PTHR38598">
    <property type="entry name" value="INNER MEMBRANE PROTEIN YJCH"/>
    <property type="match status" value="1"/>
</dbReference>
<reference evidence="2 4" key="2">
    <citation type="journal article" date="2016" name="Genome Announc.">
        <title>Complete Genome Sequence of the Highly Virulent Aeromonas schubertii Strain WL1483, Isolated from Diseased Snakehead Fish (Channa argus) in China.</title>
        <authorList>
            <person name="Liu L."/>
            <person name="Li N."/>
            <person name="Zhang D."/>
            <person name="Fu X."/>
            <person name="Shi C."/>
            <person name="Lin Q."/>
            <person name="Hao G."/>
        </authorList>
    </citation>
    <scope>NUCLEOTIDE SEQUENCE [LARGE SCALE GENOMIC DNA]</scope>
    <source>
        <strain evidence="2 4">WL1483</strain>
    </source>
</reference>
<dbReference type="Proteomes" id="UP000774958">
    <property type="component" value="Unassembled WGS sequence"/>
</dbReference>
<dbReference type="Pfam" id="PF04341">
    <property type="entry name" value="DUF485"/>
    <property type="match status" value="1"/>
</dbReference>
<dbReference type="PANTHER" id="PTHR38598:SF1">
    <property type="entry name" value="INNER MEMBRANE PROTEIN YJCH"/>
    <property type="match status" value="1"/>
</dbReference>
<reference evidence="4" key="1">
    <citation type="submission" date="2015-10" db="EMBL/GenBank/DDBJ databases">
        <title>Complete Genome Sequence of Aeromonas schubertii strain WL1483.</title>
        <authorList>
            <person name="Liu L."/>
        </authorList>
    </citation>
    <scope>NUCLEOTIDE SEQUENCE [LARGE SCALE GENOMIC DNA]</scope>
    <source>
        <strain evidence="4">WL1483</strain>
    </source>
</reference>
<dbReference type="GO" id="GO:0005886">
    <property type="term" value="C:plasma membrane"/>
    <property type="evidence" value="ECO:0007669"/>
    <property type="project" value="TreeGrafter"/>
</dbReference>
<keyword evidence="1" id="KW-0812">Transmembrane</keyword>
<feature type="transmembrane region" description="Helical" evidence="1">
    <location>
        <begin position="25"/>
        <end position="47"/>
    </location>
</feature>
<dbReference type="InterPro" id="IPR052959">
    <property type="entry name" value="Inner_membrane_assoc"/>
</dbReference>
<dbReference type="Proteomes" id="UP000058114">
    <property type="component" value="Chromosome"/>
</dbReference>
<feature type="transmembrane region" description="Helical" evidence="1">
    <location>
        <begin position="67"/>
        <end position="84"/>
    </location>
</feature>
<keyword evidence="1" id="KW-1133">Transmembrane helix</keyword>
<evidence type="ECO:0000313" key="4">
    <source>
        <dbReference type="Proteomes" id="UP000058114"/>
    </source>
</evidence>
<sequence>MDEQLYQRIQQDPHFKLLVSRRQRFAWLLSAIMLGLYLAFILLIAFAPSWLGTPLSEGSTITRGIPVGIGLILSAFVLTGIYVVKANGEFDELNQKVLKGAQQ</sequence>
<evidence type="ECO:0000313" key="5">
    <source>
        <dbReference type="Proteomes" id="UP000774958"/>
    </source>
</evidence>
<keyword evidence="1" id="KW-0472">Membrane</keyword>
<dbReference type="AlphaFoldDB" id="A0A0S2SEX1"/>
<protein>
    <submittedName>
        <fullName evidence="3">DUF485 domain-containing protein</fullName>
    </submittedName>
    <submittedName>
        <fullName evidence="2">Membrane protein</fullName>
    </submittedName>
</protein>
<proteinExistence type="predicted"/>
<dbReference type="RefSeq" id="WP_060586861.1">
    <property type="nucleotide sequence ID" value="NZ_CP013067.1"/>
</dbReference>
<name>A0A0S2SEX1_9GAMM</name>
<reference evidence="3 5" key="3">
    <citation type="submission" date="2021-09" db="EMBL/GenBank/DDBJ databases">
        <title>Aeromonas schubertii isolated from Asian sea bass.</title>
        <authorList>
            <person name="Pinpimai K."/>
        </authorList>
    </citation>
    <scope>NUCLEOTIDE SEQUENCE [LARGE SCALE GENOMIC DNA]</scope>
    <source>
        <strain evidence="3 5">CHULA2021a</strain>
    </source>
</reference>
<accession>A0A0S2SEX1</accession>
<evidence type="ECO:0000313" key="2">
    <source>
        <dbReference type="EMBL" id="ALP40191.1"/>
    </source>
</evidence>